<sequence>MKILTPKTCSWFWKKLRSLVVPFVDGTVGCWVPKGRCRVKDVWQTDIDVGGSETDDAELSDCTLMALRYHELADQRKGGN</sequence>
<gene>
    <name evidence="1" type="ORF">F3Y22_tig00117040pilonHSYRG00105</name>
</gene>
<evidence type="ECO:0000313" key="1">
    <source>
        <dbReference type="EMBL" id="KAE8654844.1"/>
    </source>
</evidence>
<organism evidence="1 2">
    <name type="scientific">Hibiscus syriacus</name>
    <name type="common">Rose of Sharon</name>
    <dbReference type="NCBI Taxonomy" id="106335"/>
    <lineage>
        <taxon>Eukaryota</taxon>
        <taxon>Viridiplantae</taxon>
        <taxon>Streptophyta</taxon>
        <taxon>Embryophyta</taxon>
        <taxon>Tracheophyta</taxon>
        <taxon>Spermatophyta</taxon>
        <taxon>Magnoliopsida</taxon>
        <taxon>eudicotyledons</taxon>
        <taxon>Gunneridae</taxon>
        <taxon>Pentapetalae</taxon>
        <taxon>rosids</taxon>
        <taxon>malvids</taxon>
        <taxon>Malvales</taxon>
        <taxon>Malvaceae</taxon>
        <taxon>Malvoideae</taxon>
        <taxon>Hibiscus</taxon>
    </lineage>
</organism>
<accession>A0A6A2XLQ4</accession>
<dbReference type="Proteomes" id="UP000436088">
    <property type="component" value="Unassembled WGS sequence"/>
</dbReference>
<name>A0A6A2XLQ4_HIBSY</name>
<proteinExistence type="predicted"/>
<dbReference type="EMBL" id="VEPZ02001784">
    <property type="protein sequence ID" value="KAE8654844.1"/>
    <property type="molecule type" value="Genomic_DNA"/>
</dbReference>
<keyword evidence="2" id="KW-1185">Reference proteome</keyword>
<comment type="caution">
    <text evidence="1">The sequence shown here is derived from an EMBL/GenBank/DDBJ whole genome shotgun (WGS) entry which is preliminary data.</text>
</comment>
<protein>
    <submittedName>
        <fullName evidence="1">Uncharacterized protein</fullName>
    </submittedName>
</protein>
<reference evidence="1" key="1">
    <citation type="submission" date="2019-09" db="EMBL/GenBank/DDBJ databases">
        <title>Draft genome information of white flower Hibiscus syriacus.</title>
        <authorList>
            <person name="Kim Y.-M."/>
        </authorList>
    </citation>
    <scope>NUCLEOTIDE SEQUENCE [LARGE SCALE GENOMIC DNA]</scope>
    <source>
        <strain evidence="1">YM2019G1</strain>
    </source>
</reference>
<dbReference type="AlphaFoldDB" id="A0A6A2XLQ4"/>
<evidence type="ECO:0000313" key="2">
    <source>
        <dbReference type="Proteomes" id="UP000436088"/>
    </source>
</evidence>